<protein>
    <recommendedName>
        <fullName evidence="4">Coilin</fullName>
    </recommendedName>
</protein>
<feature type="compositionally biased region" description="Polar residues" evidence="1">
    <location>
        <begin position="307"/>
        <end position="321"/>
    </location>
</feature>
<sequence>MRIKVDISEFFDDEKKQAVVNVNTEETATVHDVVCKIIRMFKLSTRKSSSEGTSSKENLALGLFGEGFYIHPSETSTVLQDIDILKLKALANVKEGNADSKKKKRKTQWMVVHTKTTLSMKAPGPRKTKLMLLLTQEKKEMAKAHNEEEDLGVLQKTRKSTRKGVIMFDNGSTQEERNVKKSPSKRDKEEFKECAYVVATEQKMEKKKKGKIREIYDEVNKKNATQSEKKSMVKLQESEDDDAGDITRESLQRDRHHTESSTREEVEVKVRKGCKKLHKEQLKSTSQEKDVSTSNMIHMNSEDDSEGSSTPKCEGNNTPNQGEIKIIEADSLSSWIGEPVLRRARRKGKHNKGKKRPPENEVECIPVTSQGFYW</sequence>
<proteinExistence type="predicted"/>
<accession>A0AAN8WN42</accession>
<feature type="region of interest" description="Disordered" evidence="1">
    <location>
        <begin position="222"/>
        <end position="323"/>
    </location>
</feature>
<reference evidence="2 3" key="1">
    <citation type="submission" date="2023-11" db="EMBL/GenBank/DDBJ databases">
        <title>Halocaridina rubra genome assembly.</title>
        <authorList>
            <person name="Smith C."/>
        </authorList>
    </citation>
    <scope>NUCLEOTIDE SEQUENCE [LARGE SCALE GENOMIC DNA]</scope>
    <source>
        <strain evidence="2">EP-1</strain>
        <tissue evidence="2">Whole</tissue>
    </source>
</reference>
<evidence type="ECO:0000256" key="1">
    <source>
        <dbReference type="SAM" id="MobiDB-lite"/>
    </source>
</evidence>
<feature type="compositionally biased region" description="Basic and acidic residues" evidence="1">
    <location>
        <begin position="222"/>
        <end position="231"/>
    </location>
</feature>
<dbReference type="Proteomes" id="UP001381693">
    <property type="component" value="Unassembled WGS sequence"/>
</dbReference>
<name>A0AAN8WN42_HALRR</name>
<organism evidence="2 3">
    <name type="scientific">Halocaridina rubra</name>
    <name type="common">Hawaiian red shrimp</name>
    <dbReference type="NCBI Taxonomy" id="373956"/>
    <lineage>
        <taxon>Eukaryota</taxon>
        <taxon>Metazoa</taxon>
        <taxon>Ecdysozoa</taxon>
        <taxon>Arthropoda</taxon>
        <taxon>Crustacea</taxon>
        <taxon>Multicrustacea</taxon>
        <taxon>Malacostraca</taxon>
        <taxon>Eumalacostraca</taxon>
        <taxon>Eucarida</taxon>
        <taxon>Decapoda</taxon>
        <taxon>Pleocyemata</taxon>
        <taxon>Caridea</taxon>
        <taxon>Atyoidea</taxon>
        <taxon>Atyidae</taxon>
        <taxon>Halocaridina</taxon>
    </lineage>
</organism>
<comment type="caution">
    <text evidence="2">The sequence shown here is derived from an EMBL/GenBank/DDBJ whole genome shotgun (WGS) entry which is preliminary data.</text>
</comment>
<dbReference type="AlphaFoldDB" id="A0AAN8WN42"/>
<dbReference type="EMBL" id="JAXCGZ010019519">
    <property type="protein sequence ID" value="KAK7066028.1"/>
    <property type="molecule type" value="Genomic_DNA"/>
</dbReference>
<feature type="compositionally biased region" description="Basic residues" evidence="1">
    <location>
        <begin position="342"/>
        <end position="355"/>
    </location>
</feature>
<evidence type="ECO:0000313" key="3">
    <source>
        <dbReference type="Proteomes" id="UP001381693"/>
    </source>
</evidence>
<feature type="region of interest" description="Disordered" evidence="1">
    <location>
        <begin position="342"/>
        <end position="362"/>
    </location>
</feature>
<keyword evidence="3" id="KW-1185">Reference proteome</keyword>
<gene>
    <name evidence="2" type="ORF">SK128_004757</name>
</gene>
<evidence type="ECO:0000313" key="2">
    <source>
        <dbReference type="EMBL" id="KAK7066028.1"/>
    </source>
</evidence>
<evidence type="ECO:0008006" key="4">
    <source>
        <dbReference type="Google" id="ProtNLM"/>
    </source>
</evidence>
<feature type="compositionally biased region" description="Basic and acidic residues" evidence="1">
    <location>
        <begin position="279"/>
        <end position="291"/>
    </location>
</feature>
<feature type="compositionally biased region" description="Basic and acidic residues" evidence="1">
    <location>
        <begin position="245"/>
        <end position="270"/>
    </location>
</feature>